<dbReference type="AlphaFoldDB" id="A0A5C4LUR7"/>
<dbReference type="OrthoDB" id="9789781at2"/>
<accession>A0A5C4LUR7</accession>
<evidence type="ECO:0000313" key="2">
    <source>
        <dbReference type="EMBL" id="TNC21458.1"/>
    </source>
</evidence>
<protein>
    <submittedName>
        <fullName evidence="2">Type IV toxin-antitoxin system AbiEi family antitoxin domain-containing protein</fullName>
    </submittedName>
</protein>
<organism evidence="2 3">
    <name type="scientific">Amycolatopsis alkalitolerans</name>
    <dbReference type="NCBI Taxonomy" id="2547244"/>
    <lineage>
        <taxon>Bacteria</taxon>
        <taxon>Bacillati</taxon>
        <taxon>Actinomycetota</taxon>
        <taxon>Actinomycetes</taxon>
        <taxon>Pseudonocardiales</taxon>
        <taxon>Pseudonocardiaceae</taxon>
        <taxon>Amycolatopsis</taxon>
    </lineage>
</organism>
<dbReference type="InterPro" id="IPR025159">
    <property type="entry name" value="AbiEi_N"/>
</dbReference>
<sequence>MIVAWHELPDTFTTATARARGVHPRDLYSARDSGEIVELSRGVFRRADAPPASYPDLLAVAYRAPRAIVCCVSAAAVYDLTDVIPPRVQIAVTTRDRPPRISYPAAEVFRFSVDTFELGLSTIEAAPDDPIRIYDPARTVVDLMRLRHRLGEPLAHGALRRYLRRPDAQPGLLLQLAITLDVRQPLRLALDVASAQ</sequence>
<dbReference type="Pfam" id="PF13338">
    <property type="entry name" value="AbiEi_4"/>
    <property type="match status" value="1"/>
</dbReference>
<dbReference type="Proteomes" id="UP000305546">
    <property type="component" value="Unassembled WGS sequence"/>
</dbReference>
<evidence type="ECO:0000259" key="1">
    <source>
        <dbReference type="Pfam" id="PF13338"/>
    </source>
</evidence>
<reference evidence="2 3" key="1">
    <citation type="submission" date="2019-06" db="EMBL/GenBank/DDBJ databases">
        <title>Amycolatopsis alkalitolerans sp. nov., isolated from Gastrodia elata Blume.</title>
        <authorList>
            <person name="Narsing Rao M.P."/>
            <person name="Li W.J."/>
        </authorList>
    </citation>
    <scope>NUCLEOTIDE SEQUENCE [LARGE SCALE GENOMIC DNA]</scope>
    <source>
        <strain evidence="2 3">SYSUP0005</strain>
    </source>
</reference>
<gene>
    <name evidence="2" type="ORF">FG385_28430</name>
</gene>
<feature type="domain" description="AbiEi antitoxin N-terminal" evidence="1">
    <location>
        <begin position="9"/>
        <end position="46"/>
    </location>
</feature>
<evidence type="ECO:0000313" key="3">
    <source>
        <dbReference type="Proteomes" id="UP000305546"/>
    </source>
</evidence>
<proteinExistence type="predicted"/>
<name>A0A5C4LUR7_9PSEU</name>
<keyword evidence="3" id="KW-1185">Reference proteome</keyword>
<comment type="caution">
    <text evidence="2">The sequence shown here is derived from an EMBL/GenBank/DDBJ whole genome shotgun (WGS) entry which is preliminary data.</text>
</comment>
<dbReference type="EMBL" id="VDFW01000034">
    <property type="protein sequence ID" value="TNC21458.1"/>
    <property type="molecule type" value="Genomic_DNA"/>
</dbReference>